<dbReference type="GO" id="GO:0051731">
    <property type="term" value="F:polynucleotide 5'-hydroxyl-kinase activity"/>
    <property type="evidence" value="ECO:0007669"/>
    <property type="project" value="InterPro"/>
</dbReference>
<name>A0AAN7WJ16_9PEZI</name>
<keyword evidence="5" id="KW-0808">Transferase</keyword>
<evidence type="ECO:0000259" key="9">
    <source>
        <dbReference type="Pfam" id="PF16575"/>
    </source>
</evidence>
<dbReference type="EMBL" id="JAVRQU010000008">
    <property type="protein sequence ID" value="KAK5699889.1"/>
    <property type="molecule type" value="Genomic_DNA"/>
</dbReference>
<evidence type="ECO:0000256" key="6">
    <source>
        <dbReference type="ARBA" id="ARBA00022741"/>
    </source>
</evidence>
<organism evidence="10 11">
    <name type="scientific">Elasticomyces elasticus</name>
    <dbReference type="NCBI Taxonomy" id="574655"/>
    <lineage>
        <taxon>Eukaryota</taxon>
        <taxon>Fungi</taxon>
        <taxon>Dikarya</taxon>
        <taxon>Ascomycota</taxon>
        <taxon>Pezizomycotina</taxon>
        <taxon>Dothideomycetes</taxon>
        <taxon>Dothideomycetidae</taxon>
        <taxon>Mycosphaerellales</taxon>
        <taxon>Teratosphaeriaceae</taxon>
        <taxon>Elasticomyces</taxon>
    </lineage>
</organism>
<dbReference type="Gene3D" id="3.40.50.300">
    <property type="entry name" value="P-loop containing nucleotide triphosphate hydrolases"/>
    <property type="match status" value="1"/>
</dbReference>
<protein>
    <recommendedName>
        <fullName evidence="4">Polynucleotide 5'-hydroxyl-kinase GRC3</fullName>
    </recommendedName>
    <alternativeName>
        <fullName evidence="3">Polynucleotide 5'-hydroxyl-kinase grc3</fullName>
    </alternativeName>
</protein>
<dbReference type="GO" id="GO:0005524">
    <property type="term" value="F:ATP binding"/>
    <property type="evidence" value="ECO:0007669"/>
    <property type="project" value="UniProtKB-KW"/>
</dbReference>
<keyword evidence="7" id="KW-0418">Kinase</keyword>
<dbReference type="AlphaFoldDB" id="A0AAN7WJ16"/>
<proteinExistence type="inferred from homology"/>
<dbReference type="Pfam" id="PF16575">
    <property type="entry name" value="CLP1_P"/>
    <property type="match status" value="1"/>
</dbReference>
<dbReference type="GO" id="GO:0000448">
    <property type="term" value="P:cleavage in ITS2 between 5.8S rRNA and LSU-rRNA of tricistronic rRNA transcript (SSU-rRNA, 5.8S rRNA, LSU-rRNA)"/>
    <property type="evidence" value="ECO:0007669"/>
    <property type="project" value="TreeGrafter"/>
</dbReference>
<evidence type="ECO:0000256" key="3">
    <source>
        <dbReference type="ARBA" id="ARBA00018706"/>
    </source>
</evidence>
<dbReference type="PANTHER" id="PTHR12755">
    <property type="entry name" value="CLEAVAGE/POLYADENYLATION FACTOR IA SUBUNIT CLP1P"/>
    <property type="match status" value="1"/>
</dbReference>
<dbReference type="GO" id="GO:0005634">
    <property type="term" value="C:nucleus"/>
    <property type="evidence" value="ECO:0007669"/>
    <property type="project" value="TreeGrafter"/>
</dbReference>
<dbReference type="InterPro" id="IPR045116">
    <property type="entry name" value="Clp1/Grc3"/>
</dbReference>
<reference evidence="10" key="1">
    <citation type="submission" date="2023-08" db="EMBL/GenBank/DDBJ databases">
        <title>Black Yeasts Isolated from many extreme environments.</title>
        <authorList>
            <person name="Coleine C."/>
            <person name="Stajich J.E."/>
            <person name="Selbmann L."/>
        </authorList>
    </citation>
    <scope>NUCLEOTIDE SEQUENCE</scope>
    <source>
        <strain evidence="10">CCFEE 5810</strain>
    </source>
</reference>
<comment type="function">
    <text evidence="1">Polynucleotide 5'-kinase involved in rRNA processing.</text>
</comment>
<dbReference type="Proteomes" id="UP001310594">
    <property type="component" value="Unassembled WGS sequence"/>
</dbReference>
<comment type="caution">
    <text evidence="10">The sequence shown here is derived from an EMBL/GenBank/DDBJ whole genome shotgun (WGS) entry which is preliminary data.</text>
</comment>
<keyword evidence="6" id="KW-0547">Nucleotide-binding</keyword>
<evidence type="ECO:0000313" key="10">
    <source>
        <dbReference type="EMBL" id="KAK5699889.1"/>
    </source>
</evidence>
<evidence type="ECO:0000256" key="2">
    <source>
        <dbReference type="ARBA" id="ARBA00011003"/>
    </source>
</evidence>
<feature type="domain" description="Clp1 P-loop" evidence="9">
    <location>
        <begin position="247"/>
        <end position="433"/>
    </location>
</feature>
<evidence type="ECO:0000256" key="4">
    <source>
        <dbReference type="ARBA" id="ARBA00019824"/>
    </source>
</evidence>
<dbReference type="InterPro" id="IPR032319">
    <property type="entry name" value="CLP1_P"/>
</dbReference>
<gene>
    <name evidence="10" type="primary">GRC3</name>
    <name evidence="10" type="ORF">LTR97_006023</name>
</gene>
<accession>A0AAN7WJ16</accession>
<evidence type="ECO:0000256" key="5">
    <source>
        <dbReference type="ARBA" id="ARBA00022679"/>
    </source>
</evidence>
<evidence type="ECO:0000256" key="1">
    <source>
        <dbReference type="ARBA" id="ARBA00003798"/>
    </source>
</evidence>
<dbReference type="InterPro" id="IPR027417">
    <property type="entry name" value="P-loop_NTPase"/>
</dbReference>
<sequence length="649" mass="70323">MASKRKAREAFGQPNGKLSAFAAARLGKQPKNVHSSPKTPVQVPAATVLAQVPYDGHHDDIISDIESKDVEIVTAPPPRLVTNSDFALSTCQLARAIVTDETTGSLTVTLRNDETLCCVGEYNLRVLEGVATVYGAVMHPNMGAQRVYAPSTQALPVITGRRNRTTIQLDHVKSPIRTLDKLSPLFRNIWTREDINSTFQPLQNISSDDLQRSVTPLEIDKAADAVLSRLSTDAESTARLNRFMAVGGKSSGKSTFNRILCNTLVSKPSLRKVLYLDLDPGQPEFGPPGLLSLVEVTAPVFGPPFTHPASARSPQYKLLRSHAIAATSFKDDPAHYMACAQDLVQHADRRLPLVVNSCGWVSGLGASVLQDLAQTLGVTQIVILHPLDPAVTEALHVSCSDATFHDLSRQPVRPTSRTPAESRAMQTMAYFHHRPKKADQVSRWTGNAMAGWRPWHVAYDGPQAGIEAVVSYGTNPHPDFLSEVLDGSIVALVRVDAKQQDGAYGVARYTQSSASAYGKNRFDLIEHTQGGLPYMPTSGTGASVPLDPRYSECVGVALVRAIDSQSKTLQLVTPLSESQMAALMDQPIAIVRGNFDAPEWAYLEDVYSGGDGPENSSNIDRPWVSIAEAVGIEGAVWRLRHPPLAADVR</sequence>
<evidence type="ECO:0000256" key="7">
    <source>
        <dbReference type="ARBA" id="ARBA00022777"/>
    </source>
</evidence>
<dbReference type="PANTHER" id="PTHR12755:SF3">
    <property type="entry name" value="POLYNUCLEOTIDE 5'-HYDROXYL-KINASE NOL9"/>
    <property type="match status" value="1"/>
</dbReference>
<evidence type="ECO:0000313" key="11">
    <source>
        <dbReference type="Proteomes" id="UP001310594"/>
    </source>
</evidence>
<comment type="similarity">
    <text evidence="2">Belongs to the Clp1 family. NOL9/GRC3 subfamily.</text>
</comment>
<evidence type="ECO:0000256" key="8">
    <source>
        <dbReference type="ARBA" id="ARBA00022840"/>
    </source>
</evidence>
<keyword evidence="8" id="KW-0067">ATP-binding</keyword>